<comment type="subcellular location">
    <subcellularLocation>
        <location evidence="1">Cytoplasm</location>
    </subcellularLocation>
</comment>
<gene>
    <name evidence="11" type="primary">tsaE</name>
    <name evidence="11" type="ORF">JF887_13535</name>
</gene>
<keyword evidence="5" id="KW-0819">tRNA processing</keyword>
<evidence type="ECO:0000313" key="12">
    <source>
        <dbReference type="Proteomes" id="UP000614410"/>
    </source>
</evidence>
<keyword evidence="9" id="KW-0460">Magnesium</keyword>
<evidence type="ECO:0000256" key="2">
    <source>
        <dbReference type="ARBA" id="ARBA00007599"/>
    </source>
</evidence>
<evidence type="ECO:0000256" key="10">
    <source>
        <dbReference type="ARBA" id="ARBA00032441"/>
    </source>
</evidence>
<dbReference type="NCBIfam" id="TIGR00150">
    <property type="entry name" value="T6A_YjeE"/>
    <property type="match status" value="1"/>
</dbReference>
<protein>
    <recommendedName>
        <fullName evidence="3">tRNA threonylcarbamoyladenosine biosynthesis protein TsaE</fullName>
    </recommendedName>
    <alternativeName>
        <fullName evidence="10">t(6)A37 threonylcarbamoyladenosine biosynthesis protein TsaE</fullName>
    </alternativeName>
</protein>
<evidence type="ECO:0000256" key="4">
    <source>
        <dbReference type="ARBA" id="ARBA00022490"/>
    </source>
</evidence>
<dbReference type="Gene3D" id="3.40.50.300">
    <property type="entry name" value="P-loop containing nucleotide triphosphate hydrolases"/>
    <property type="match status" value="1"/>
</dbReference>
<evidence type="ECO:0000313" key="11">
    <source>
        <dbReference type="EMBL" id="MBJ7610435.1"/>
    </source>
</evidence>
<sequence>MARSSPRLTSDSPAVTEALGAGLGAALRAGDVIVLTGVLGAGKTCLVRGVVAGAGGDPVGVRSPTFVIHQPHRCSSLTVHHVDLYRLGGGASVDVLDLDSALQGGAAVIEWGEYADLSRFSPASLCIDAPGPGPDDRVLWLVDPASAHLARAWRALSQSRQAAT</sequence>
<dbReference type="EMBL" id="JAEKNN010000062">
    <property type="protein sequence ID" value="MBJ7610435.1"/>
    <property type="molecule type" value="Genomic_DNA"/>
</dbReference>
<dbReference type="InterPro" id="IPR027417">
    <property type="entry name" value="P-loop_NTPase"/>
</dbReference>
<dbReference type="GO" id="GO:0046872">
    <property type="term" value="F:metal ion binding"/>
    <property type="evidence" value="ECO:0007669"/>
    <property type="project" value="UniProtKB-KW"/>
</dbReference>
<evidence type="ECO:0000256" key="5">
    <source>
        <dbReference type="ARBA" id="ARBA00022694"/>
    </source>
</evidence>
<proteinExistence type="inferred from homology"/>
<evidence type="ECO:0000256" key="7">
    <source>
        <dbReference type="ARBA" id="ARBA00022741"/>
    </source>
</evidence>
<evidence type="ECO:0000256" key="8">
    <source>
        <dbReference type="ARBA" id="ARBA00022840"/>
    </source>
</evidence>
<organism evidence="11 12">
    <name type="scientific">Candidatus Amunia macphersoniae</name>
    <dbReference type="NCBI Taxonomy" id="3127014"/>
    <lineage>
        <taxon>Bacteria</taxon>
        <taxon>Bacillati</taxon>
        <taxon>Candidatus Dormiibacterota</taxon>
        <taxon>Candidatus Dormibacteria</taxon>
        <taxon>Candidatus Aeolococcales</taxon>
        <taxon>Candidatus Aeolococcaceae</taxon>
        <taxon>Candidatus Amunia</taxon>
    </lineage>
</organism>
<keyword evidence="7" id="KW-0547">Nucleotide-binding</keyword>
<dbReference type="GO" id="GO:0002949">
    <property type="term" value="P:tRNA threonylcarbamoyladenosine modification"/>
    <property type="evidence" value="ECO:0007669"/>
    <property type="project" value="InterPro"/>
</dbReference>
<keyword evidence="8" id="KW-0067">ATP-binding</keyword>
<dbReference type="SUPFAM" id="SSF52540">
    <property type="entry name" value="P-loop containing nucleoside triphosphate hydrolases"/>
    <property type="match status" value="1"/>
</dbReference>
<dbReference type="InterPro" id="IPR003442">
    <property type="entry name" value="T6A_TsaE"/>
</dbReference>
<comment type="similarity">
    <text evidence="2">Belongs to the TsaE family.</text>
</comment>
<keyword evidence="4" id="KW-0963">Cytoplasm</keyword>
<evidence type="ECO:0000256" key="9">
    <source>
        <dbReference type="ARBA" id="ARBA00022842"/>
    </source>
</evidence>
<dbReference type="GO" id="GO:0005524">
    <property type="term" value="F:ATP binding"/>
    <property type="evidence" value="ECO:0007669"/>
    <property type="project" value="UniProtKB-KW"/>
</dbReference>
<evidence type="ECO:0000256" key="3">
    <source>
        <dbReference type="ARBA" id="ARBA00019010"/>
    </source>
</evidence>
<reference evidence="11 12" key="1">
    <citation type="submission" date="2020-10" db="EMBL/GenBank/DDBJ databases">
        <title>Ca. Dormibacterota MAGs.</title>
        <authorList>
            <person name="Montgomery K."/>
        </authorList>
    </citation>
    <scope>NUCLEOTIDE SEQUENCE [LARGE SCALE GENOMIC DNA]</scope>
    <source>
        <strain evidence="11">Mitchell_Peninsula_5</strain>
    </source>
</reference>
<dbReference type="PANTHER" id="PTHR33540:SF2">
    <property type="entry name" value="TRNA THREONYLCARBAMOYLADENOSINE BIOSYNTHESIS PROTEIN TSAE"/>
    <property type="match status" value="1"/>
</dbReference>
<dbReference type="Pfam" id="PF02367">
    <property type="entry name" value="TsaE"/>
    <property type="match status" value="1"/>
</dbReference>
<dbReference type="Proteomes" id="UP000614410">
    <property type="component" value="Unassembled WGS sequence"/>
</dbReference>
<keyword evidence="6" id="KW-0479">Metal-binding</keyword>
<evidence type="ECO:0000256" key="6">
    <source>
        <dbReference type="ARBA" id="ARBA00022723"/>
    </source>
</evidence>
<name>A0A934KQJ7_9BACT</name>
<accession>A0A934KQJ7</accession>
<comment type="caution">
    <text evidence="11">The sequence shown here is derived from an EMBL/GenBank/DDBJ whole genome shotgun (WGS) entry which is preliminary data.</text>
</comment>
<dbReference type="GO" id="GO:0005737">
    <property type="term" value="C:cytoplasm"/>
    <property type="evidence" value="ECO:0007669"/>
    <property type="project" value="UniProtKB-SubCell"/>
</dbReference>
<dbReference type="PANTHER" id="PTHR33540">
    <property type="entry name" value="TRNA THREONYLCARBAMOYLADENOSINE BIOSYNTHESIS PROTEIN TSAE"/>
    <property type="match status" value="1"/>
</dbReference>
<dbReference type="AlphaFoldDB" id="A0A934KQJ7"/>
<evidence type="ECO:0000256" key="1">
    <source>
        <dbReference type="ARBA" id="ARBA00004496"/>
    </source>
</evidence>